<name>A0A1A9ZBQ3_GLOPL</name>
<evidence type="ECO:0000313" key="2">
    <source>
        <dbReference type="Proteomes" id="UP000092445"/>
    </source>
</evidence>
<proteinExistence type="predicted"/>
<dbReference type="Proteomes" id="UP000092445">
    <property type="component" value="Unassembled WGS sequence"/>
</dbReference>
<evidence type="ECO:0000313" key="1">
    <source>
        <dbReference type="EnsemblMetazoa" id="GPAI009807-PA"/>
    </source>
</evidence>
<sequence length="174" mass="20586">MKFKQSQYNRTQIHHANIILECDNWLRVGVQKSPLLIVDCLMELRFTIKNATHTRYVIGTTRLYSLICRFTSFSTPLIPFCTDLWHFIKNGFEEALQVIVKYQTVKDGTCPVYRFELTELNIVCSHHTLTSIHKQTEMARPFTVQQFHHHHHHHHHRHRHHDAASSIYSMKSSL</sequence>
<keyword evidence="2" id="KW-1185">Reference proteome</keyword>
<reference evidence="2" key="1">
    <citation type="submission" date="2014-03" db="EMBL/GenBank/DDBJ databases">
        <authorList>
            <person name="Aksoy S."/>
            <person name="Warren W."/>
            <person name="Wilson R.K."/>
        </authorList>
    </citation>
    <scope>NUCLEOTIDE SEQUENCE [LARGE SCALE GENOMIC DNA]</scope>
    <source>
        <strain evidence="2">IAEA</strain>
    </source>
</reference>
<organism evidence="1 2">
    <name type="scientific">Glossina pallidipes</name>
    <name type="common">Tsetse fly</name>
    <dbReference type="NCBI Taxonomy" id="7398"/>
    <lineage>
        <taxon>Eukaryota</taxon>
        <taxon>Metazoa</taxon>
        <taxon>Ecdysozoa</taxon>
        <taxon>Arthropoda</taxon>
        <taxon>Hexapoda</taxon>
        <taxon>Insecta</taxon>
        <taxon>Pterygota</taxon>
        <taxon>Neoptera</taxon>
        <taxon>Endopterygota</taxon>
        <taxon>Diptera</taxon>
        <taxon>Brachycera</taxon>
        <taxon>Muscomorpha</taxon>
        <taxon>Hippoboscoidea</taxon>
        <taxon>Glossinidae</taxon>
        <taxon>Glossina</taxon>
    </lineage>
</organism>
<protein>
    <submittedName>
        <fullName evidence="1">Uncharacterized protein</fullName>
    </submittedName>
</protein>
<dbReference type="AlphaFoldDB" id="A0A1A9ZBQ3"/>
<accession>A0A1A9ZBQ3</accession>
<dbReference type="EnsemblMetazoa" id="GPAI009807-RA">
    <property type="protein sequence ID" value="GPAI009807-PA"/>
    <property type="gene ID" value="GPAI009807"/>
</dbReference>
<dbReference type="VEuPathDB" id="VectorBase:GPAI009807"/>
<reference evidence="1" key="2">
    <citation type="submission" date="2020-05" db="UniProtKB">
        <authorList>
            <consortium name="EnsemblMetazoa"/>
        </authorList>
    </citation>
    <scope>IDENTIFICATION</scope>
    <source>
        <strain evidence="1">IAEA</strain>
    </source>
</reference>